<protein>
    <submittedName>
        <fullName evidence="2">Uncharacterized protein</fullName>
    </submittedName>
</protein>
<accession>A0AAE0YZP6</accession>
<dbReference type="Proteomes" id="UP001283361">
    <property type="component" value="Unassembled WGS sequence"/>
</dbReference>
<evidence type="ECO:0000313" key="3">
    <source>
        <dbReference type="Proteomes" id="UP001283361"/>
    </source>
</evidence>
<feature type="region of interest" description="Disordered" evidence="1">
    <location>
        <begin position="1"/>
        <end position="36"/>
    </location>
</feature>
<keyword evidence="3" id="KW-1185">Reference proteome</keyword>
<proteinExistence type="predicted"/>
<name>A0AAE0YZP6_9GAST</name>
<dbReference type="EMBL" id="JAWDGP010005047">
    <property type="protein sequence ID" value="KAK3760057.1"/>
    <property type="molecule type" value="Genomic_DNA"/>
</dbReference>
<comment type="caution">
    <text evidence="2">The sequence shown here is derived from an EMBL/GenBank/DDBJ whole genome shotgun (WGS) entry which is preliminary data.</text>
</comment>
<dbReference type="AlphaFoldDB" id="A0AAE0YZP6"/>
<feature type="compositionally biased region" description="Low complexity" evidence="1">
    <location>
        <begin position="20"/>
        <end position="36"/>
    </location>
</feature>
<organism evidence="2 3">
    <name type="scientific">Elysia crispata</name>
    <name type="common">lettuce slug</name>
    <dbReference type="NCBI Taxonomy" id="231223"/>
    <lineage>
        <taxon>Eukaryota</taxon>
        <taxon>Metazoa</taxon>
        <taxon>Spiralia</taxon>
        <taxon>Lophotrochozoa</taxon>
        <taxon>Mollusca</taxon>
        <taxon>Gastropoda</taxon>
        <taxon>Heterobranchia</taxon>
        <taxon>Euthyneura</taxon>
        <taxon>Panpulmonata</taxon>
        <taxon>Sacoglossa</taxon>
        <taxon>Placobranchoidea</taxon>
        <taxon>Plakobranchidae</taxon>
        <taxon>Elysia</taxon>
    </lineage>
</organism>
<evidence type="ECO:0000313" key="2">
    <source>
        <dbReference type="EMBL" id="KAK3760057.1"/>
    </source>
</evidence>
<sequence>MSATGFPPTAPTQAKQARVASHARSSPLLSPAPAAANDIRSATRNLWLTGSDNISSQTSVPATTLRQWRDFSPSLNKRVSGKSESSSLESSSAEFDGDISIVAPLGQEENTDLYSIKSFPISVSTASKDNQQTFPDTASDSNSTYVIDKQKPLRLELLNLTNSSSSEESLLTGLLPSATFSNDSKIHNHPTF</sequence>
<gene>
    <name evidence="2" type="ORF">RRG08_064728</name>
</gene>
<reference evidence="2" key="1">
    <citation type="journal article" date="2023" name="G3 (Bethesda)">
        <title>A reference genome for the long-term kleptoplast-retaining sea slug Elysia crispata morphotype clarki.</title>
        <authorList>
            <person name="Eastman K.E."/>
            <person name="Pendleton A.L."/>
            <person name="Shaikh M.A."/>
            <person name="Suttiyut T."/>
            <person name="Ogas R."/>
            <person name="Tomko P."/>
            <person name="Gavelis G."/>
            <person name="Widhalm J.R."/>
            <person name="Wisecaver J.H."/>
        </authorList>
    </citation>
    <scope>NUCLEOTIDE SEQUENCE</scope>
    <source>
        <strain evidence="2">ECLA1</strain>
    </source>
</reference>
<evidence type="ECO:0000256" key="1">
    <source>
        <dbReference type="SAM" id="MobiDB-lite"/>
    </source>
</evidence>